<feature type="compositionally biased region" description="Gly residues" evidence="1">
    <location>
        <begin position="416"/>
        <end position="426"/>
    </location>
</feature>
<evidence type="ECO:0000313" key="2">
    <source>
        <dbReference type="EMBL" id="KAF1958131.1"/>
    </source>
</evidence>
<feature type="compositionally biased region" description="Polar residues" evidence="1">
    <location>
        <begin position="61"/>
        <end position="74"/>
    </location>
</feature>
<feature type="compositionally biased region" description="Polar residues" evidence="1">
    <location>
        <begin position="1"/>
        <end position="10"/>
    </location>
</feature>
<evidence type="ECO:0000256" key="1">
    <source>
        <dbReference type="SAM" id="MobiDB-lite"/>
    </source>
</evidence>
<feature type="region of interest" description="Disordered" evidence="1">
    <location>
        <begin position="1"/>
        <end position="145"/>
    </location>
</feature>
<feature type="region of interest" description="Disordered" evidence="1">
    <location>
        <begin position="268"/>
        <end position="293"/>
    </location>
</feature>
<feature type="compositionally biased region" description="Low complexity" evidence="1">
    <location>
        <begin position="585"/>
        <end position="600"/>
    </location>
</feature>
<keyword evidence="3" id="KW-1185">Reference proteome</keyword>
<feature type="compositionally biased region" description="Polar residues" evidence="1">
    <location>
        <begin position="560"/>
        <end position="584"/>
    </location>
</feature>
<name>A0A6A5TZS2_9PLEO</name>
<feature type="compositionally biased region" description="Polar residues" evidence="1">
    <location>
        <begin position="497"/>
        <end position="509"/>
    </location>
</feature>
<feature type="compositionally biased region" description="Basic residues" evidence="1">
    <location>
        <begin position="368"/>
        <end position="378"/>
    </location>
</feature>
<dbReference type="Proteomes" id="UP000800035">
    <property type="component" value="Unassembled WGS sequence"/>
</dbReference>
<proteinExistence type="predicted"/>
<organism evidence="2 3">
    <name type="scientific">Byssothecium circinans</name>
    <dbReference type="NCBI Taxonomy" id="147558"/>
    <lineage>
        <taxon>Eukaryota</taxon>
        <taxon>Fungi</taxon>
        <taxon>Dikarya</taxon>
        <taxon>Ascomycota</taxon>
        <taxon>Pezizomycotina</taxon>
        <taxon>Dothideomycetes</taxon>
        <taxon>Pleosporomycetidae</taxon>
        <taxon>Pleosporales</taxon>
        <taxon>Massarineae</taxon>
        <taxon>Massarinaceae</taxon>
        <taxon>Byssothecium</taxon>
    </lineage>
</organism>
<feature type="compositionally biased region" description="Polar residues" evidence="1">
    <location>
        <begin position="29"/>
        <end position="39"/>
    </location>
</feature>
<accession>A0A6A5TZS2</accession>
<dbReference type="EMBL" id="ML976987">
    <property type="protein sequence ID" value="KAF1958131.1"/>
    <property type="molecule type" value="Genomic_DNA"/>
</dbReference>
<sequence length="663" mass="70267">MVGTEASTAKSKGRSAKGKERQIIPEPSPSVSRAGSTDPRTGRLDAAGRRTRKEGARKTAAKSTARGNTPSGNQFLRPPPSRALRARSEPLARSRATNSVGLSPQSAASRQSGSSRRSSSRNSPASSYHTAPSRRQSSLPPVGEAVGDVADYSGFDSGFDVDVEYLRNDLGFGDIPGFDSNDGVANYIQNFGEGPSADFALEPTFTNNNYEGLLDDNLRDFGSYSAGAYEGDFDNTFGPNLGGNWAGYAGGGPFSNLGESSTSNITGGLAGNAGGASRDNVRTNNEGATEPNKIPKTRTINVYSTTEEGRKVRLKYWRESAAQARKRIQNIHAEFKKLNCNCEKPMRKPHQPVESPNLYSSQTEKKDAVKRRNRHAQKEKREWDKVVEDFMEAHAKQGCNPNSNLGPNGPRTPSPGAGGSASGPLGGFQANLGGTTTRGKQAQSGSGTASGQNQQGTGEGSTTRRSERLQASQNNAMRAQPTMAPSEMSQAARKALSPSQITPITGTTLETKKNPDPSQAKASSIVPKSTKEVVKATSDRTLRPRAHTGHIDSLSPAPKTKSTLNTQPSTFVASKPGQSLTANKTRASSTTISTAGSTNALPRRTLRSNTATKIPTITKTKPRPTTQVPRSNVPKATAAIGKGAQGRRGVKLRARATNETSGR</sequence>
<feature type="compositionally biased region" description="Basic and acidic residues" evidence="1">
    <location>
        <begin position="529"/>
        <end position="542"/>
    </location>
</feature>
<feature type="compositionally biased region" description="Basic and acidic residues" evidence="1">
    <location>
        <begin position="40"/>
        <end position="57"/>
    </location>
</feature>
<feature type="compositionally biased region" description="Polar residues" evidence="1">
    <location>
        <begin position="128"/>
        <end position="139"/>
    </location>
</feature>
<dbReference type="AlphaFoldDB" id="A0A6A5TZS2"/>
<feature type="region of interest" description="Disordered" evidence="1">
    <location>
        <begin position="396"/>
        <end position="663"/>
    </location>
</feature>
<reference evidence="2" key="1">
    <citation type="journal article" date="2020" name="Stud. Mycol.">
        <title>101 Dothideomycetes genomes: a test case for predicting lifestyles and emergence of pathogens.</title>
        <authorList>
            <person name="Haridas S."/>
            <person name="Albert R."/>
            <person name="Binder M."/>
            <person name="Bloem J."/>
            <person name="Labutti K."/>
            <person name="Salamov A."/>
            <person name="Andreopoulos B."/>
            <person name="Baker S."/>
            <person name="Barry K."/>
            <person name="Bills G."/>
            <person name="Bluhm B."/>
            <person name="Cannon C."/>
            <person name="Castanera R."/>
            <person name="Culley D."/>
            <person name="Daum C."/>
            <person name="Ezra D."/>
            <person name="Gonzalez J."/>
            <person name="Henrissat B."/>
            <person name="Kuo A."/>
            <person name="Liang C."/>
            <person name="Lipzen A."/>
            <person name="Lutzoni F."/>
            <person name="Magnuson J."/>
            <person name="Mondo S."/>
            <person name="Nolan M."/>
            <person name="Ohm R."/>
            <person name="Pangilinan J."/>
            <person name="Park H.-J."/>
            <person name="Ramirez L."/>
            <person name="Alfaro M."/>
            <person name="Sun H."/>
            <person name="Tritt A."/>
            <person name="Yoshinaga Y."/>
            <person name="Zwiers L.-H."/>
            <person name="Turgeon B."/>
            <person name="Goodwin S."/>
            <person name="Spatafora J."/>
            <person name="Crous P."/>
            <person name="Grigoriev I."/>
        </authorList>
    </citation>
    <scope>NUCLEOTIDE SEQUENCE</scope>
    <source>
        <strain evidence="2">CBS 675.92</strain>
    </source>
</reference>
<gene>
    <name evidence="2" type="ORF">CC80DRAFT_558869</name>
</gene>
<feature type="region of interest" description="Disordered" evidence="1">
    <location>
        <begin position="346"/>
        <end position="384"/>
    </location>
</feature>
<feature type="compositionally biased region" description="Low complexity" evidence="1">
    <location>
        <begin position="103"/>
        <end position="127"/>
    </location>
</feature>
<evidence type="ECO:0000313" key="3">
    <source>
        <dbReference type="Proteomes" id="UP000800035"/>
    </source>
</evidence>
<feature type="compositionally biased region" description="Polar residues" evidence="1">
    <location>
        <begin position="432"/>
        <end position="461"/>
    </location>
</feature>
<protein>
    <submittedName>
        <fullName evidence="2">Uncharacterized protein</fullName>
    </submittedName>
</protein>
<feature type="compositionally biased region" description="Low complexity" evidence="1">
    <location>
        <begin position="610"/>
        <end position="626"/>
    </location>
</feature>